<dbReference type="PANTHER" id="PTHR11545">
    <property type="entry name" value="RIBOSOMAL PROTEIN L13"/>
    <property type="match status" value="1"/>
</dbReference>
<dbReference type="GO" id="GO:0006412">
    <property type="term" value="P:translation"/>
    <property type="evidence" value="ECO:0007669"/>
    <property type="project" value="UniProtKB-UniRule"/>
</dbReference>
<dbReference type="NCBIfam" id="TIGR01077">
    <property type="entry name" value="L13_A_E"/>
    <property type="match status" value="1"/>
</dbReference>
<protein>
    <recommendedName>
        <fullName evidence="4">Large ribosomal subunit protein uL13</fullName>
    </recommendedName>
</protein>
<comment type="subunit">
    <text evidence="4">Part of the 50S ribosomal subunit.</text>
</comment>
<dbReference type="GO" id="GO:0017148">
    <property type="term" value="P:negative regulation of translation"/>
    <property type="evidence" value="ECO:0007669"/>
    <property type="project" value="TreeGrafter"/>
</dbReference>
<dbReference type="InterPro" id="IPR036899">
    <property type="entry name" value="Ribosomal_uL13_sf"/>
</dbReference>
<dbReference type="PIRSF" id="PIRSF002181">
    <property type="entry name" value="Ribosomal_L13"/>
    <property type="match status" value="1"/>
</dbReference>
<dbReference type="GO" id="GO:0003735">
    <property type="term" value="F:structural constituent of ribosome"/>
    <property type="evidence" value="ECO:0007669"/>
    <property type="project" value="UniProtKB-UniRule"/>
</dbReference>
<dbReference type="Proteomes" id="UP000278149">
    <property type="component" value="Unassembled WGS sequence"/>
</dbReference>
<evidence type="ECO:0000256" key="1">
    <source>
        <dbReference type="ARBA" id="ARBA00006227"/>
    </source>
</evidence>
<dbReference type="NCBIfam" id="NF005004">
    <property type="entry name" value="PRK06394.1"/>
    <property type="match status" value="1"/>
</dbReference>
<dbReference type="InterPro" id="IPR005755">
    <property type="entry name" value="Ribosomal_uL13_euk/arc"/>
</dbReference>
<sequence length="158" mass="17856">MNFDLVIDAENKILGRIASLAAKELLKGKRVAIVNAEKAIISGNPETILKKYQTRRSIQSRINPRKSPVQPRTPDRIVWRTVRGMLPMKKAKGREALRRLRVFIGVPEELANVEKDSTIKGDVKYTIDSLKPKKSKRYITVLTLSKLLGWGGEYVSES</sequence>
<dbReference type="InterPro" id="IPR023563">
    <property type="entry name" value="Ribosomal_uL13_CS"/>
</dbReference>
<keyword evidence="2 4" id="KW-0689">Ribosomal protein</keyword>
<comment type="caution">
    <text evidence="6">The sequence shown here is derived from an EMBL/GenBank/DDBJ whole genome shotgun (WGS) entry which is preliminary data.</text>
</comment>
<dbReference type="AlphaFoldDB" id="A0A3R9PA90"/>
<proteinExistence type="inferred from homology"/>
<comment type="function">
    <text evidence="4">This protein is one of the early assembly proteins of the 50S ribosomal subunit, although it is not seen to bind rRNA by itself. It is important during the early stages of 50S assembly.</text>
</comment>
<dbReference type="InterPro" id="IPR005823">
    <property type="entry name" value="Ribosomal_uL13_bac-type"/>
</dbReference>
<evidence type="ECO:0000256" key="5">
    <source>
        <dbReference type="RuleBase" id="RU003877"/>
    </source>
</evidence>
<dbReference type="InterPro" id="IPR005822">
    <property type="entry name" value="Ribosomal_uL13"/>
</dbReference>
<evidence type="ECO:0000256" key="2">
    <source>
        <dbReference type="ARBA" id="ARBA00022980"/>
    </source>
</evidence>
<dbReference type="GO" id="GO:0003729">
    <property type="term" value="F:mRNA binding"/>
    <property type="evidence" value="ECO:0007669"/>
    <property type="project" value="TreeGrafter"/>
</dbReference>
<dbReference type="EMBL" id="RCOR01000022">
    <property type="protein sequence ID" value="RSN69106.1"/>
    <property type="molecule type" value="Genomic_DNA"/>
</dbReference>
<reference evidence="6 7" key="1">
    <citation type="submission" date="2018-10" db="EMBL/GenBank/DDBJ databases">
        <title>Co-occurring genomic capacity for anaerobic methane metabolism and dissimilatory sulfite reduction discovered in the Korarchaeota.</title>
        <authorList>
            <person name="Mckay L.J."/>
            <person name="Dlakic M."/>
            <person name="Fields M.W."/>
            <person name="Delmont T.O."/>
            <person name="Eren A.M."/>
            <person name="Jay Z.J."/>
            <person name="Klingelsmith K.B."/>
            <person name="Rusch D.B."/>
            <person name="Inskeep W.P."/>
        </authorList>
    </citation>
    <scope>NUCLEOTIDE SEQUENCE [LARGE SCALE GENOMIC DNA]</scope>
    <source>
        <strain evidence="6 7">WS</strain>
    </source>
</reference>
<dbReference type="SUPFAM" id="SSF52161">
    <property type="entry name" value="Ribosomal protein L13"/>
    <property type="match status" value="1"/>
</dbReference>
<dbReference type="PANTHER" id="PTHR11545:SF3">
    <property type="entry name" value="LARGE RIBOSOMAL SUBUNIT PROTEIN UL13"/>
    <property type="match status" value="1"/>
</dbReference>
<dbReference type="GO" id="GO:0022625">
    <property type="term" value="C:cytosolic large ribosomal subunit"/>
    <property type="evidence" value="ECO:0007669"/>
    <property type="project" value="UniProtKB-UniRule"/>
</dbReference>
<evidence type="ECO:0000313" key="6">
    <source>
        <dbReference type="EMBL" id="RSN69106.1"/>
    </source>
</evidence>
<evidence type="ECO:0000313" key="7">
    <source>
        <dbReference type="Proteomes" id="UP000278149"/>
    </source>
</evidence>
<dbReference type="Gene3D" id="3.90.1180.10">
    <property type="entry name" value="Ribosomal protein L13"/>
    <property type="match status" value="1"/>
</dbReference>
<gene>
    <name evidence="4" type="primary">rpl13</name>
    <name evidence="6" type="ORF">D9Q81_04780</name>
</gene>
<keyword evidence="3 4" id="KW-0687">Ribonucleoprotein</keyword>
<accession>A0A3R9PA90</accession>
<dbReference type="Pfam" id="PF00572">
    <property type="entry name" value="Ribosomal_L13"/>
    <property type="match status" value="1"/>
</dbReference>
<name>A0A3R9PA90_9CREN</name>
<dbReference type="CDD" id="cd00392">
    <property type="entry name" value="Ribosomal_L13"/>
    <property type="match status" value="1"/>
</dbReference>
<dbReference type="RefSeq" id="WP_125741667.1">
    <property type="nucleotide sequence ID" value="NZ_RCOR01000022.1"/>
</dbReference>
<evidence type="ECO:0000256" key="4">
    <source>
        <dbReference type="HAMAP-Rule" id="MF_01366"/>
    </source>
</evidence>
<evidence type="ECO:0000256" key="3">
    <source>
        <dbReference type="ARBA" id="ARBA00023274"/>
    </source>
</evidence>
<dbReference type="PROSITE" id="PS00783">
    <property type="entry name" value="RIBOSOMAL_L13"/>
    <property type="match status" value="1"/>
</dbReference>
<organism evidence="6 7">
    <name type="scientific">Candidatus Korarchaeum cryptofilum</name>
    <dbReference type="NCBI Taxonomy" id="498846"/>
    <lineage>
        <taxon>Archaea</taxon>
        <taxon>Thermoproteota</taxon>
        <taxon>Candidatus Korarchaeia</taxon>
        <taxon>Candidatus Korarchaeales</taxon>
        <taxon>Candidatus Korarchaeaceae</taxon>
        <taxon>Candidatus Korarchaeum</taxon>
    </lineage>
</organism>
<dbReference type="HAMAP" id="MF_01366">
    <property type="entry name" value="Ribosomal_uL13"/>
    <property type="match status" value="1"/>
</dbReference>
<comment type="similarity">
    <text evidence="1 4 5">Belongs to the universal ribosomal protein uL13 family.</text>
</comment>